<gene>
    <name evidence="1" type="ORF">Moror_17582</name>
</gene>
<comment type="caution">
    <text evidence="1">The sequence shown here is derived from an EMBL/GenBank/DDBJ whole genome shotgun (WGS) entry which is preliminary data.</text>
</comment>
<dbReference type="Proteomes" id="UP000017559">
    <property type="component" value="Unassembled WGS sequence"/>
</dbReference>
<accession>V2XUX7</accession>
<organism evidence="1 2">
    <name type="scientific">Moniliophthora roreri (strain MCA 2997)</name>
    <name type="common">Cocoa frosty pod rot fungus</name>
    <name type="synonym">Crinipellis roreri</name>
    <dbReference type="NCBI Taxonomy" id="1381753"/>
    <lineage>
        <taxon>Eukaryota</taxon>
        <taxon>Fungi</taxon>
        <taxon>Dikarya</taxon>
        <taxon>Basidiomycota</taxon>
        <taxon>Agaricomycotina</taxon>
        <taxon>Agaricomycetes</taxon>
        <taxon>Agaricomycetidae</taxon>
        <taxon>Agaricales</taxon>
        <taxon>Marasmiineae</taxon>
        <taxon>Marasmiaceae</taxon>
        <taxon>Moniliophthora</taxon>
    </lineage>
</organism>
<keyword evidence="2" id="KW-1185">Reference proteome</keyword>
<evidence type="ECO:0000313" key="2">
    <source>
        <dbReference type="Proteomes" id="UP000017559"/>
    </source>
</evidence>
<dbReference type="KEGG" id="mrr:Moror_17582"/>
<sequence length="66" mass="7740">MKTFILSVETRRLMDRRYHNPAFEGLALTVEFQRRPAGIKYTFSLRRNHQKGHSITMPCLKGNSEC</sequence>
<dbReference type="EMBL" id="AWSO01000024">
    <property type="protein sequence ID" value="ESK97582.1"/>
    <property type="molecule type" value="Genomic_DNA"/>
</dbReference>
<evidence type="ECO:0000313" key="1">
    <source>
        <dbReference type="EMBL" id="ESK97582.1"/>
    </source>
</evidence>
<dbReference type="HOGENOM" id="CLU_2831742_0_0_1"/>
<name>V2XUX7_MONRO</name>
<reference evidence="1 2" key="1">
    <citation type="journal article" date="2014" name="BMC Genomics">
        <title>Genome and secretome analysis of the hemibiotrophic fungal pathogen, Moniliophthora roreri, which causes frosty pod rot disease of cacao: mechanisms of the biotrophic and necrotrophic phases.</title>
        <authorList>
            <person name="Meinhardt L.W."/>
            <person name="Costa G.G.L."/>
            <person name="Thomazella D.P.T."/>
            <person name="Teixeira P.J.P.L."/>
            <person name="Carazzolle M.F."/>
            <person name="Schuster S.C."/>
            <person name="Carlson J.E."/>
            <person name="Guiltinan M.J."/>
            <person name="Mieczkowski P."/>
            <person name="Farmer A."/>
            <person name="Ramaraj T."/>
            <person name="Crozier J."/>
            <person name="Davis R.E."/>
            <person name="Shao J."/>
            <person name="Melnick R.L."/>
            <person name="Pereira G.A.G."/>
            <person name="Bailey B.A."/>
        </authorList>
    </citation>
    <scope>NUCLEOTIDE SEQUENCE [LARGE SCALE GENOMIC DNA]</scope>
    <source>
        <strain evidence="1 2">MCA 2997</strain>
    </source>
</reference>
<proteinExistence type="predicted"/>
<protein>
    <submittedName>
        <fullName evidence="1">Uncharacterized protein</fullName>
    </submittedName>
</protein>
<dbReference type="AlphaFoldDB" id="V2XUX7"/>